<feature type="transmembrane region" description="Helical" evidence="1">
    <location>
        <begin position="26"/>
        <end position="47"/>
    </location>
</feature>
<dbReference type="AlphaFoldDB" id="E5A7Q3"/>
<dbReference type="Proteomes" id="UP000002668">
    <property type="component" value="Genome"/>
</dbReference>
<reference evidence="3" key="1">
    <citation type="journal article" date="2011" name="Nat. Commun.">
        <title>Effector diversification within compartments of the Leptosphaeria maculans genome affected by Repeat-Induced Point mutations.</title>
        <authorList>
            <person name="Rouxel T."/>
            <person name="Grandaubert J."/>
            <person name="Hane J.K."/>
            <person name="Hoede C."/>
            <person name="van de Wouw A.P."/>
            <person name="Couloux A."/>
            <person name="Dominguez V."/>
            <person name="Anthouard V."/>
            <person name="Bally P."/>
            <person name="Bourras S."/>
            <person name="Cozijnsen A.J."/>
            <person name="Ciuffetti L.M."/>
            <person name="Degrave A."/>
            <person name="Dilmaghani A."/>
            <person name="Duret L."/>
            <person name="Fudal I."/>
            <person name="Goodwin S.B."/>
            <person name="Gout L."/>
            <person name="Glaser N."/>
            <person name="Linglin J."/>
            <person name="Kema G.H.J."/>
            <person name="Lapalu N."/>
            <person name="Lawrence C.B."/>
            <person name="May K."/>
            <person name="Meyer M."/>
            <person name="Ollivier B."/>
            <person name="Poulain J."/>
            <person name="Schoch C.L."/>
            <person name="Simon A."/>
            <person name="Spatafora J.W."/>
            <person name="Stachowiak A."/>
            <person name="Turgeon B.G."/>
            <person name="Tyler B.M."/>
            <person name="Vincent D."/>
            <person name="Weissenbach J."/>
            <person name="Amselem J."/>
            <person name="Quesneville H."/>
            <person name="Oliver R.P."/>
            <person name="Wincker P."/>
            <person name="Balesdent M.-H."/>
            <person name="Howlett B.J."/>
        </authorList>
    </citation>
    <scope>NUCLEOTIDE SEQUENCE [LARGE SCALE GENOMIC DNA]</scope>
    <source>
        <strain evidence="3">JN3 / isolate v23.1.3 / race Av1-4-5-6-7-8</strain>
    </source>
</reference>
<evidence type="ECO:0000313" key="2">
    <source>
        <dbReference type="EMBL" id="CBX99648.1"/>
    </source>
</evidence>
<keyword evidence="1" id="KW-0812">Transmembrane</keyword>
<gene>
    <name evidence="2" type="ORF">LEMA_P088870.1</name>
</gene>
<dbReference type="InParanoid" id="E5A7Q3"/>
<accession>E5A7Q3</accession>
<keyword evidence="1" id="KW-0472">Membrane</keyword>
<dbReference type="VEuPathDB" id="FungiDB:LEMA_P088870.1"/>
<dbReference type="HOGENOM" id="CLU_2333980_0_0_1"/>
<sequence length="98" mass="11347">MYVILYRTKRIVLDFFVYAESCTYDLLYAVALLFLLLFLLFFLLGLISCPLPSSPYLDNVPYPIFDSRPGVSKRFGELLGRDAALVPLHHDFPIWLEI</sequence>
<organism evidence="2 3">
    <name type="scientific">Leptosphaeria maculans (strain JN3 / isolate v23.1.3 / race Av1-4-5-6-7-8)</name>
    <name type="common">Blackleg fungus</name>
    <name type="synonym">Phoma lingam</name>
    <dbReference type="NCBI Taxonomy" id="985895"/>
    <lineage>
        <taxon>Eukaryota</taxon>
        <taxon>Fungi</taxon>
        <taxon>Dikarya</taxon>
        <taxon>Ascomycota</taxon>
        <taxon>Pezizomycotina</taxon>
        <taxon>Dothideomycetes</taxon>
        <taxon>Pleosporomycetidae</taxon>
        <taxon>Pleosporales</taxon>
        <taxon>Pleosporineae</taxon>
        <taxon>Leptosphaeriaceae</taxon>
        <taxon>Plenodomus</taxon>
        <taxon>Plenodomus lingam/Leptosphaeria maculans species complex</taxon>
    </lineage>
</organism>
<proteinExistence type="predicted"/>
<name>E5A7Q3_LEPMJ</name>
<evidence type="ECO:0000313" key="3">
    <source>
        <dbReference type="Proteomes" id="UP000002668"/>
    </source>
</evidence>
<protein>
    <submittedName>
        <fullName evidence="2">Uncharacterized protein</fullName>
    </submittedName>
</protein>
<keyword evidence="1" id="KW-1133">Transmembrane helix</keyword>
<evidence type="ECO:0000256" key="1">
    <source>
        <dbReference type="SAM" id="Phobius"/>
    </source>
</evidence>
<dbReference type="EMBL" id="FP929136">
    <property type="protein sequence ID" value="CBX99648.1"/>
    <property type="molecule type" value="Genomic_DNA"/>
</dbReference>
<keyword evidence="3" id="KW-1185">Reference proteome</keyword>